<organism evidence="1 2">
    <name type="scientific">Tanticharoenia sakaeratensis NBRC 103193</name>
    <dbReference type="NCBI Taxonomy" id="1231623"/>
    <lineage>
        <taxon>Bacteria</taxon>
        <taxon>Pseudomonadati</taxon>
        <taxon>Pseudomonadota</taxon>
        <taxon>Alphaproteobacteria</taxon>
        <taxon>Acetobacterales</taxon>
        <taxon>Acetobacteraceae</taxon>
        <taxon>Tanticharoenia</taxon>
    </lineage>
</organism>
<dbReference type="SMART" id="SM00855">
    <property type="entry name" value="PGAM"/>
    <property type="match status" value="1"/>
</dbReference>
<sequence length="232" mass="25697">MTITTAPSPKPHGHFLDAPRLPRGITRFWLIRHALVNPTDRQFVYGSQDVVICPDDVIRSRPTYEAIAERLPQDAAWYASPLSRTHQTAQAIFDAGYGQRSIEIDPRLSEQSMGDWHGLPHGDLPARLTRIAHRFWSIAAAERPPQGESMLDVCARVAHALDDLADRHPGSDTVIVSHGGAIRAALAHALDIHPDTALRFSIQNLALSIIERIDGHWRVVGVNELPLPRAPL</sequence>
<dbReference type="OrthoDB" id="8347407at2"/>
<evidence type="ECO:0000313" key="2">
    <source>
        <dbReference type="Proteomes" id="UP000032679"/>
    </source>
</evidence>
<accession>A0A0D6MMM7</accession>
<dbReference type="InterPro" id="IPR050275">
    <property type="entry name" value="PGM_Phosphatase"/>
</dbReference>
<dbReference type="CDD" id="cd07067">
    <property type="entry name" value="HP_PGM_like"/>
    <property type="match status" value="1"/>
</dbReference>
<keyword evidence="2" id="KW-1185">Reference proteome</keyword>
<dbReference type="PANTHER" id="PTHR48100:SF1">
    <property type="entry name" value="HISTIDINE PHOSPHATASE FAMILY PROTEIN-RELATED"/>
    <property type="match status" value="1"/>
</dbReference>
<dbReference type="STRING" id="1231623.Tasa_028_068"/>
<dbReference type="AlphaFoldDB" id="A0A0D6MMM7"/>
<comment type="caution">
    <text evidence="1">The sequence shown here is derived from an EMBL/GenBank/DDBJ whole genome shotgun (WGS) entry which is preliminary data.</text>
</comment>
<name>A0A0D6MMM7_9PROT</name>
<proteinExistence type="predicted"/>
<dbReference type="Pfam" id="PF00300">
    <property type="entry name" value="His_Phos_1"/>
    <property type="match status" value="1"/>
</dbReference>
<dbReference type="PANTHER" id="PTHR48100">
    <property type="entry name" value="BROAD-SPECIFICITY PHOSPHATASE YOR283W-RELATED"/>
    <property type="match status" value="1"/>
</dbReference>
<dbReference type="Proteomes" id="UP000032679">
    <property type="component" value="Unassembled WGS sequence"/>
</dbReference>
<dbReference type="InterPro" id="IPR029033">
    <property type="entry name" value="His_PPase_superfam"/>
</dbReference>
<dbReference type="RefSeq" id="WP_048849234.1">
    <property type="nucleotide sequence ID" value="NZ_BALE01000028.1"/>
</dbReference>
<dbReference type="GO" id="GO:0016791">
    <property type="term" value="F:phosphatase activity"/>
    <property type="evidence" value="ECO:0007669"/>
    <property type="project" value="TreeGrafter"/>
</dbReference>
<gene>
    <name evidence="1" type="ORF">Tasa_028_068</name>
</gene>
<dbReference type="SUPFAM" id="SSF53254">
    <property type="entry name" value="Phosphoglycerate mutase-like"/>
    <property type="match status" value="1"/>
</dbReference>
<dbReference type="Gene3D" id="3.40.50.1240">
    <property type="entry name" value="Phosphoglycerate mutase-like"/>
    <property type="match status" value="1"/>
</dbReference>
<dbReference type="InterPro" id="IPR013078">
    <property type="entry name" value="His_Pase_superF_clade-1"/>
</dbReference>
<dbReference type="EMBL" id="BALE01000028">
    <property type="protein sequence ID" value="GAN54701.1"/>
    <property type="molecule type" value="Genomic_DNA"/>
</dbReference>
<dbReference type="GO" id="GO:0005737">
    <property type="term" value="C:cytoplasm"/>
    <property type="evidence" value="ECO:0007669"/>
    <property type="project" value="TreeGrafter"/>
</dbReference>
<evidence type="ECO:0000313" key="1">
    <source>
        <dbReference type="EMBL" id="GAN54701.1"/>
    </source>
</evidence>
<protein>
    <submittedName>
        <fullName evidence="1">DNA translocase ftsK</fullName>
    </submittedName>
</protein>
<reference evidence="1 2" key="1">
    <citation type="submission" date="2012-10" db="EMBL/GenBank/DDBJ databases">
        <title>Genome sequencing of Tanticharoenia sakaeratensis NBRC 103193.</title>
        <authorList>
            <person name="Azuma Y."/>
            <person name="Hadano H."/>
            <person name="Hirakawa H."/>
            <person name="Matsushita K."/>
        </authorList>
    </citation>
    <scope>NUCLEOTIDE SEQUENCE [LARGE SCALE GENOMIC DNA]</scope>
    <source>
        <strain evidence="1 2">NBRC 103193</strain>
    </source>
</reference>